<protein>
    <submittedName>
        <fullName evidence="4">Acetyltransferase (GNAT) family protein</fullName>
    </submittedName>
</protein>
<organism evidence="4 5">
    <name type="scientific">Paenibacillus aquistagni</name>
    <dbReference type="NCBI Taxonomy" id="1852522"/>
    <lineage>
        <taxon>Bacteria</taxon>
        <taxon>Bacillati</taxon>
        <taxon>Bacillota</taxon>
        <taxon>Bacilli</taxon>
        <taxon>Bacillales</taxon>
        <taxon>Paenibacillaceae</taxon>
        <taxon>Paenibacillus</taxon>
    </lineage>
</organism>
<dbReference type="AlphaFoldDB" id="A0A1X7KQ62"/>
<dbReference type="InterPro" id="IPR000182">
    <property type="entry name" value="GNAT_dom"/>
</dbReference>
<name>A0A1X7KQ62_9BACL</name>
<evidence type="ECO:0000256" key="2">
    <source>
        <dbReference type="ARBA" id="ARBA00023315"/>
    </source>
</evidence>
<proteinExistence type="predicted"/>
<dbReference type="PANTHER" id="PTHR10545:SF29">
    <property type="entry name" value="GH14572P-RELATED"/>
    <property type="match status" value="1"/>
</dbReference>
<evidence type="ECO:0000259" key="3">
    <source>
        <dbReference type="PROSITE" id="PS51186"/>
    </source>
</evidence>
<dbReference type="SUPFAM" id="SSF55729">
    <property type="entry name" value="Acyl-CoA N-acyltransferases (Nat)"/>
    <property type="match status" value="1"/>
</dbReference>
<evidence type="ECO:0000256" key="1">
    <source>
        <dbReference type="ARBA" id="ARBA00022679"/>
    </source>
</evidence>
<keyword evidence="2" id="KW-0012">Acyltransferase</keyword>
<dbReference type="Gene3D" id="3.40.630.30">
    <property type="match status" value="1"/>
</dbReference>
<dbReference type="InterPro" id="IPR016181">
    <property type="entry name" value="Acyl_CoA_acyltransferase"/>
</dbReference>
<dbReference type="Proteomes" id="UP000193834">
    <property type="component" value="Unassembled WGS sequence"/>
</dbReference>
<feature type="domain" description="N-acetyltransferase" evidence="3">
    <location>
        <begin position="15"/>
        <end position="180"/>
    </location>
</feature>
<dbReference type="EMBL" id="FXAZ01000003">
    <property type="protein sequence ID" value="SMG43533.1"/>
    <property type="molecule type" value="Genomic_DNA"/>
</dbReference>
<dbReference type="Pfam" id="PF00583">
    <property type="entry name" value="Acetyltransf_1"/>
    <property type="match status" value="1"/>
</dbReference>
<accession>A0A1X7KQ62</accession>
<reference evidence="4 5" key="1">
    <citation type="submission" date="2017-04" db="EMBL/GenBank/DDBJ databases">
        <authorList>
            <person name="Afonso C.L."/>
            <person name="Miller P.J."/>
            <person name="Scott M.A."/>
            <person name="Spackman E."/>
            <person name="Goraichik I."/>
            <person name="Dimitrov K.M."/>
            <person name="Suarez D.L."/>
            <person name="Swayne D.E."/>
        </authorList>
    </citation>
    <scope>NUCLEOTIDE SEQUENCE [LARGE SCALE GENOMIC DNA]</scope>
    <source>
        <strain evidence="4 5">11</strain>
    </source>
</reference>
<keyword evidence="1 4" id="KW-0808">Transferase</keyword>
<dbReference type="PROSITE" id="PS51186">
    <property type="entry name" value="GNAT"/>
    <property type="match status" value="1"/>
</dbReference>
<dbReference type="GO" id="GO:0008080">
    <property type="term" value="F:N-acetyltransferase activity"/>
    <property type="evidence" value="ECO:0007669"/>
    <property type="project" value="TreeGrafter"/>
</dbReference>
<evidence type="ECO:0000313" key="5">
    <source>
        <dbReference type="Proteomes" id="UP000193834"/>
    </source>
</evidence>
<dbReference type="RefSeq" id="WP_085494758.1">
    <property type="nucleotide sequence ID" value="NZ_FXAZ01000003.1"/>
</dbReference>
<keyword evidence="5" id="KW-1185">Reference proteome</keyword>
<dbReference type="OrthoDB" id="6382410at2"/>
<dbReference type="STRING" id="1852522.SAMN06295960_2575"/>
<dbReference type="PANTHER" id="PTHR10545">
    <property type="entry name" value="DIAMINE N-ACETYLTRANSFERASE"/>
    <property type="match status" value="1"/>
</dbReference>
<dbReference type="InterPro" id="IPR051016">
    <property type="entry name" value="Diverse_Substrate_AcTransf"/>
</dbReference>
<gene>
    <name evidence="4" type="ORF">SAMN06295960_2575</name>
</gene>
<evidence type="ECO:0000313" key="4">
    <source>
        <dbReference type="EMBL" id="SMG43533.1"/>
    </source>
</evidence>
<sequence>MKPFHLIQHELPPAFRVQQATIEDTQEIQHLLMQTARWLQAQGSSQWSALLEGQDVHGTSDAIARGNVFLFKDGDFIAGMVILLTEPSTWDMNLWGETGHEESIYVHRLAINRDYAGQGLGAKILAWIHQGIAIEGKSNVRLDCIESNDALYRFYNRFGMAYRGSVKGFHLFEQPQSHTH</sequence>